<protein>
    <recommendedName>
        <fullName evidence="8">Peroxisomal ATPase PEX6</fullName>
    </recommendedName>
    <alternativeName>
        <fullName evidence="9">Peroxin-6</fullName>
    </alternativeName>
</protein>
<keyword evidence="4" id="KW-0547">Nucleotide-binding</keyword>
<evidence type="ECO:0000256" key="8">
    <source>
        <dbReference type="ARBA" id="ARBA00034811"/>
    </source>
</evidence>
<evidence type="ECO:0000256" key="10">
    <source>
        <dbReference type="ARBA" id="ARBA00048778"/>
    </source>
</evidence>
<evidence type="ECO:0000256" key="6">
    <source>
        <dbReference type="ARBA" id="ARBA00022840"/>
    </source>
</evidence>
<dbReference type="PANTHER" id="PTHR23077">
    <property type="entry name" value="AAA-FAMILY ATPASE"/>
    <property type="match status" value="1"/>
</dbReference>
<dbReference type="InterPro" id="IPR003960">
    <property type="entry name" value="ATPase_AAA_CS"/>
</dbReference>
<dbReference type="Proteomes" id="UP001233999">
    <property type="component" value="Unassembled WGS sequence"/>
</dbReference>
<keyword evidence="6" id="KW-0067">ATP-binding</keyword>
<keyword evidence="5" id="KW-0378">Hydrolase</keyword>
<evidence type="ECO:0000259" key="11">
    <source>
        <dbReference type="SMART" id="SM00382"/>
    </source>
</evidence>
<dbReference type="GO" id="GO:0005524">
    <property type="term" value="F:ATP binding"/>
    <property type="evidence" value="ECO:0007669"/>
    <property type="project" value="UniProtKB-KW"/>
</dbReference>
<dbReference type="Gene3D" id="1.10.8.60">
    <property type="match status" value="2"/>
</dbReference>
<evidence type="ECO:0000256" key="1">
    <source>
        <dbReference type="ARBA" id="ARBA00004370"/>
    </source>
</evidence>
<dbReference type="InterPro" id="IPR027417">
    <property type="entry name" value="P-loop_NTPase"/>
</dbReference>
<evidence type="ECO:0000256" key="3">
    <source>
        <dbReference type="ARBA" id="ARBA00022593"/>
    </source>
</evidence>
<reference evidence="12" key="1">
    <citation type="journal article" date="2023" name="IScience">
        <title>Live-bearing cockroach genome reveals convergent evolutionary mechanisms linked to viviparity in insects and beyond.</title>
        <authorList>
            <person name="Fouks B."/>
            <person name="Harrison M.C."/>
            <person name="Mikhailova A.A."/>
            <person name="Marchal E."/>
            <person name="English S."/>
            <person name="Carruthers M."/>
            <person name="Jennings E.C."/>
            <person name="Chiamaka E.L."/>
            <person name="Frigard R.A."/>
            <person name="Pippel M."/>
            <person name="Attardo G.M."/>
            <person name="Benoit J.B."/>
            <person name="Bornberg-Bauer E."/>
            <person name="Tobe S.S."/>
        </authorList>
    </citation>
    <scope>NUCLEOTIDE SEQUENCE</scope>
    <source>
        <strain evidence="12">Stay&amp;Tobe</strain>
    </source>
</reference>
<dbReference type="InterPro" id="IPR047533">
    <property type="entry name" value="RecA-like_PEX6_r2"/>
</dbReference>
<feature type="domain" description="AAA+ ATPase" evidence="11">
    <location>
        <begin position="296"/>
        <end position="432"/>
    </location>
</feature>
<evidence type="ECO:0000256" key="2">
    <source>
        <dbReference type="ARBA" id="ARBA00006914"/>
    </source>
</evidence>
<evidence type="ECO:0000256" key="9">
    <source>
        <dbReference type="ARBA" id="ARBA00034920"/>
    </source>
</evidence>
<organism evidence="12 13">
    <name type="scientific">Diploptera punctata</name>
    <name type="common">Pacific beetle cockroach</name>
    <dbReference type="NCBI Taxonomy" id="6984"/>
    <lineage>
        <taxon>Eukaryota</taxon>
        <taxon>Metazoa</taxon>
        <taxon>Ecdysozoa</taxon>
        <taxon>Arthropoda</taxon>
        <taxon>Hexapoda</taxon>
        <taxon>Insecta</taxon>
        <taxon>Pterygota</taxon>
        <taxon>Neoptera</taxon>
        <taxon>Polyneoptera</taxon>
        <taxon>Dictyoptera</taxon>
        <taxon>Blattodea</taxon>
        <taxon>Blaberoidea</taxon>
        <taxon>Blaberidae</taxon>
        <taxon>Diplopterinae</taxon>
        <taxon>Diploptera</taxon>
    </lineage>
</organism>
<dbReference type="SUPFAM" id="SSF52540">
    <property type="entry name" value="P-loop containing nucleoside triphosphate hydrolases"/>
    <property type="match status" value="2"/>
</dbReference>
<proteinExistence type="inferred from homology"/>
<dbReference type="EMBL" id="JASPKZ010005686">
    <property type="protein sequence ID" value="KAJ9588364.1"/>
    <property type="molecule type" value="Genomic_DNA"/>
</dbReference>
<dbReference type="Gene3D" id="3.40.50.300">
    <property type="entry name" value="P-loop containing nucleotide triphosphate hydrolases"/>
    <property type="match status" value="2"/>
</dbReference>
<evidence type="ECO:0000256" key="7">
    <source>
        <dbReference type="ARBA" id="ARBA00023136"/>
    </source>
</evidence>
<comment type="subcellular location">
    <subcellularLocation>
        <location evidence="1">Membrane</location>
    </subcellularLocation>
</comment>
<dbReference type="AlphaFoldDB" id="A0AAD7ZWU4"/>
<dbReference type="Pfam" id="PF00004">
    <property type="entry name" value="AAA"/>
    <property type="match status" value="2"/>
</dbReference>
<dbReference type="GO" id="GO:0016887">
    <property type="term" value="F:ATP hydrolysis activity"/>
    <property type="evidence" value="ECO:0007669"/>
    <property type="project" value="InterPro"/>
</dbReference>
<accession>A0AAD7ZWU4</accession>
<dbReference type="GO" id="GO:0005778">
    <property type="term" value="C:peroxisomal membrane"/>
    <property type="evidence" value="ECO:0007669"/>
    <property type="project" value="TreeGrafter"/>
</dbReference>
<evidence type="ECO:0000313" key="12">
    <source>
        <dbReference type="EMBL" id="KAJ9588364.1"/>
    </source>
</evidence>
<comment type="catalytic activity">
    <reaction evidence="10">
        <text>ATP + H2O = ADP + phosphate + H(+)</text>
        <dbReference type="Rhea" id="RHEA:13065"/>
        <dbReference type="ChEBI" id="CHEBI:15377"/>
        <dbReference type="ChEBI" id="CHEBI:15378"/>
        <dbReference type="ChEBI" id="CHEBI:30616"/>
        <dbReference type="ChEBI" id="CHEBI:43474"/>
        <dbReference type="ChEBI" id="CHEBI:456216"/>
    </reaction>
    <physiologicalReaction direction="left-to-right" evidence="10">
        <dbReference type="Rhea" id="RHEA:13066"/>
    </physiologicalReaction>
</comment>
<comment type="caution">
    <text evidence="12">The sequence shown here is derived from an EMBL/GenBank/DDBJ whole genome shotgun (WGS) entry which is preliminary data.</text>
</comment>
<dbReference type="SMART" id="SM00382">
    <property type="entry name" value="AAA"/>
    <property type="match status" value="2"/>
</dbReference>
<dbReference type="PANTHER" id="PTHR23077:SF9">
    <property type="entry name" value="PEROXISOMAL ATPASE PEX6"/>
    <property type="match status" value="1"/>
</dbReference>
<dbReference type="InterPro" id="IPR003959">
    <property type="entry name" value="ATPase_AAA_core"/>
</dbReference>
<evidence type="ECO:0000256" key="4">
    <source>
        <dbReference type="ARBA" id="ARBA00022741"/>
    </source>
</evidence>
<dbReference type="GO" id="GO:0016558">
    <property type="term" value="P:protein import into peroxisome matrix"/>
    <property type="evidence" value="ECO:0007669"/>
    <property type="project" value="TreeGrafter"/>
</dbReference>
<dbReference type="CDD" id="cd19527">
    <property type="entry name" value="RecA-like_PEX6_r2"/>
    <property type="match status" value="1"/>
</dbReference>
<dbReference type="PROSITE" id="PS00674">
    <property type="entry name" value="AAA"/>
    <property type="match status" value="1"/>
</dbReference>
<feature type="domain" description="AAA+ ATPase" evidence="11">
    <location>
        <begin position="562"/>
        <end position="700"/>
    </location>
</feature>
<evidence type="ECO:0000256" key="5">
    <source>
        <dbReference type="ARBA" id="ARBA00022801"/>
    </source>
</evidence>
<dbReference type="InterPro" id="IPR003593">
    <property type="entry name" value="AAA+_ATPase"/>
</dbReference>
<dbReference type="GO" id="GO:0005829">
    <property type="term" value="C:cytosol"/>
    <property type="evidence" value="ECO:0007669"/>
    <property type="project" value="TreeGrafter"/>
</dbReference>
<gene>
    <name evidence="12" type="ORF">L9F63_018290</name>
</gene>
<keyword evidence="7" id="KW-0472">Membrane</keyword>
<dbReference type="InterPro" id="IPR050168">
    <property type="entry name" value="AAA_ATPase_domain"/>
</dbReference>
<keyword evidence="13" id="KW-1185">Reference proteome</keyword>
<dbReference type="FunFam" id="3.40.50.300:FF:000109">
    <property type="entry name" value="Peroxisomal biogenesis factor 6"/>
    <property type="match status" value="1"/>
</dbReference>
<reference evidence="12" key="2">
    <citation type="submission" date="2023-05" db="EMBL/GenBank/DDBJ databases">
        <authorList>
            <person name="Fouks B."/>
        </authorList>
    </citation>
    <scope>NUCLEOTIDE SEQUENCE</scope>
    <source>
        <strain evidence="12">Stay&amp;Tobe</strain>
        <tissue evidence="12">Testes</tissue>
    </source>
</reference>
<comment type="similarity">
    <text evidence="2">Belongs to the AAA ATPase family.</text>
</comment>
<keyword evidence="3" id="KW-0962">Peroxisome biogenesis</keyword>
<name>A0AAD7ZWU4_DIPPU</name>
<evidence type="ECO:0000313" key="13">
    <source>
        <dbReference type="Proteomes" id="UP001233999"/>
    </source>
</evidence>
<sequence>MTFAIMCSTITFNSLISVLKFTTTILLPKYNSDISMLFKIILKQHTFSKQKGHILKLKPLPEHIFMKVLPINEVWKIGNVHSCIIVGSNTLKTFGVESLSWCKILIKLGNTYNVYVLQVVSQPELEDNVGIISSLLHYNLNKSSAFVSKSLMAEEINMMKNFVPHFATSVKVGLLQSINTEQSLIDTTLSNYFECPHYLQTGDTFGIDLFKYAPFNYQNFLNRSLFVKVMDIEGNHYTNELSDDTHCGYYVQKEYSSLIQCENQQGFSPNIDESYIDELVGCIAPFIAPGNDTSKLKPVFLLTGAHGIGKGEVVKSVCEALGLYLWDFDSFELQGGSPGHAEGRLKYVFNKVEQLAPCMLVISSGEVLCKDKNGNEDERASNAFIDEVQKLYKEIVLPVVIVVTCNSKDGSTVIAPALSRMFLHSIDMETPDDSRRLAMLEWLLKKHGMRTDGDLTYIISQTSGYLYADLVVLLSLALRNMYKHEKINFTEKQNSNNSTLTKPDFDEALNAMQATYSVAIDAPKIPKVSWDDIGGLLDLKREITRTVMLPLQRPELLAAGLRRSGILLYGPPGTGKTLLAKAIATECKLNFLSVKGPELLNMYVGQSEENVREVFERARAASPCIIFFDELDSLAPNRGKSGDSGGVMDRVVSQMLAELDGLQKSKLLFVIGATNRPDLIDPALLRPGRFEKLLYVGVCEDKKSQLSVMQTLTKRFKLQSDVVMEDVVCSLPNKLTGADMYSVCSHAWLTAVRNHIHCSIERSVSSVIEVGTEDFKAAINYLLPSVSDDELVYYHKMKQQM</sequence>